<evidence type="ECO:0000313" key="2">
    <source>
        <dbReference type="Proteomes" id="UP000598360"/>
    </source>
</evidence>
<sequence>MVAVHVPAELPCSPEKAWSTVSDLARFEEWLTIHQDWKSEIPDEIGVGSRITEVVSVMGMANKIEWTVEEYDAPRSLRISGTGMAGVQVSFTLTVEPVGEGSTATIDAEFTGQMIVGPIGTALGKNTKGELEKSVSALAGLVS</sequence>
<evidence type="ECO:0000313" key="1">
    <source>
        <dbReference type="EMBL" id="MBE9375906.1"/>
    </source>
</evidence>
<dbReference type="SUPFAM" id="SSF55961">
    <property type="entry name" value="Bet v1-like"/>
    <property type="match status" value="1"/>
</dbReference>
<protein>
    <submittedName>
        <fullName evidence="1">SRPBCC family protein</fullName>
    </submittedName>
</protein>
<dbReference type="Proteomes" id="UP000598360">
    <property type="component" value="Unassembled WGS sequence"/>
</dbReference>
<dbReference type="RefSeq" id="WP_193929349.1">
    <property type="nucleotide sequence ID" value="NZ_JADEYC010000027.1"/>
</dbReference>
<comment type="caution">
    <text evidence="1">The sequence shown here is derived from an EMBL/GenBank/DDBJ whole genome shotgun (WGS) entry which is preliminary data.</text>
</comment>
<organism evidence="1 2">
    <name type="scientific">Saccharopolyspora montiporae</name>
    <dbReference type="NCBI Taxonomy" id="2781240"/>
    <lineage>
        <taxon>Bacteria</taxon>
        <taxon>Bacillati</taxon>
        <taxon>Actinomycetota</taxon>
        <taxon>Actinomycetes</taxon>
        <taxon>Pseudonocardiales</taxon>
        <taxon>Pseudonocardiaceae</taxon>
        <taxon>Saccharopolyspora</taxon>
    </lineage>
</organism>
<gene>
    <name evidence="1" type="ORF">IQ251_15755</name>
</gene>
<name>A0A929FYK5_9PSEU</name>
<dbReference type="CDD" id="cd07812">
    <property type="entry name" value="SRPBCC"/>
    <property type="match status" value="1"/>
</dbReference>
<dbReference type="InterPro" id="IPR023393">
    <property type="entry name" value="START-like_dom_sf"/>
</dbReference>
<dbReference type="InterPro" id="IPR019587">
    <property type="entry name" value="Polyketide_cyclase/dehydratase"/>
</dbReference>
<proteinExistence type="predicted"/>
<dbReference type="AlphaFoldDB" id="A0A929FYK5"/>
<keyword evidence="2" id="KW-1185">Reference proteome</keyword>
<dbReference type="EMBL" id="JADEYC010000027">
    <property type="protein sequence ID" value="MBE9375906.1"/>
    <property type="molecule type" value="Genomic_DNA"/>
</dbReference>
<dbReference type="Gene3D" id="3.30.530.20">
    <property type="match status" value="1"/>
</dbReference>
<dbReference type="Pfam" id="PF10604">
    <property type="entry name" value="Polyketide_cyc2"/>
    <property type="match status" value="1"/>
</dbReference>
<accession>A0A929FYK5</accession>
<reference evidence="1" key="1">
    <citation type="submission" date="2020-10" db="EMBL/GenBank/DDBJ databases">
        <title>Diversity and distribution of actinomycetes associated with coral in the coast of Hainan.</title>
        <authorList>
            <person name="Li F."/>
        </authorList>
    </citation>
    <scope>NUCLEOTIDE SEQUENCE</scope>
    <source>
        <strain evidence="1">HNM0983</strain>
    </source>
</reference>